<dbReference type="EMBL" id="CVQI01033280">
    <property type="protein sequence ID" value="CRK43437.1"/>
    <property type="molecule type" value="Genomic_DNA"/>
</dbReference>
<proteinExistence type="predicted"/>
<dbReference type="Proteomes" id="UP000045706">
    <property type="component" value="Unassembled WGS sequence"/>
</dbReference>
<evidence type="ECO:0000313" key="2">
    <source>
        <dbReference type="Proteomes" id="UP000045706"/>
    </source>
</evidence>
<dbReference type="AlphaFoldDB" id="A0A0G4NAD7"/>
<reference evidence="2" key="1">
    <citation type="submission" date="2015-05" db="EMBL/GenBank/DDBJ databases">
        <authorList>
            <person name="Fogelqvist Johan"/>
        </authorList>
    </citation>
    <scope>NUCLEOTIDE SEQUENCE [LARGE SCALE GENOMIC DNA]</scope>
</reference>
<organism evidence="1 2">
    <name type="scientific">Verticillium longisporum</name>
    <name type="common">Verticillium dahliae var. longisporum</name>
    <dbReference type="NCBI Taxonomy" id="100787"/>
    <lineage>
        <taxon>Eukaryota</taxon>
        <taxon>Fungi</taxon>
        <taxon>Dikarya</taxon>
        <taxon>Ascomycota</taxon>
        <taxon>Pezizomycotina</taxon>
        <taxon>Sordariomycetes</taxon>
        <taxon>Hypocreomycetidae</taxon>
        <taxon>Glomerellales</taxon>
        <taxon>Plectosphaerellaceae</taxon>
        <taxon>Verticillium</taxon>
    </lineage>
</organism>
<feature type="non-terminal residue" evidence="1">
    <location>
        <position position="1"/>
    </location>
</feature>
<accession>A0A0G4NAD7</accession>
<protein>
    <submittedName>
        <fullName evidence="1">Uncharacterized protein</fullName>
    </submittedName>
</protein>
<name>A0A0G4NAD7_VERLO</name>
<sequence>QHRCCCQVCARGSRPWCQLGRLPPYNAPHCVRR</sequence>
<evidence type="ECO:0000313" key="1">
    <source>
        <dbReference type="EMBL" id="CRK43437.1"/>
    </source>
</evidence>
<gene>
    <name evidence="1" type="ORF">BN1723_019184</name>
</gene>